<organism evidence="2 3">
    <name type="scientific">Gemmobacter denitrificans</name>
    <dbReference type="NCBI Taxonomy" id="3123040"/>
    <lineage>
        <taxon>Bacteria</taxon>
        <taxon>Pseudomonadati</taxon>
        <taxon>Pseudomonadota</taxon>
        <taxon>Alphaproteobacteria</taxon>
        <taxon>Rhodobacterales</taxon>
        <taxon>Paracoccaceae</taxon>
        <taxon>Gemmobacter</taxon>
    </lineage>
</organism>
<feature type="signal peptide" evidence="1">
    <location>
        <begin position="1"/>
        <end position="15"/>
    </location>
</feature>
<evidence type="ECO:0000313" key="2">
    <source>
        <dbReference type="EMBL" id="MEH7828907.1"/>
    </source>
</evidence>
<feature type="chain" id="PRO_5047142103" evidence="1">
    <location>
        <begin position="16"/>
        <end position="147"/>
    </location>
</feature>
<sequence>MLTVALMAMAAMAQAEDWTMPWQKDASFAAYSTTAESITGDISIRGTDSEKVLTTGTGTEIALTFVEDRSSGWNLNDNEVWPGGVFAITQDPGKLVNDNTLCGADPATYLVFTPLDDALLQMAVFSGAAPENIESPGLCGTYNYSIE</sequence>
<gene>
    <name evidence="2" type="ORF">V6590_12165</name>
</gene>
<name>A0ABU8BX89_9RHOB</name>
<comment type="caution">
    <text evidence="2">The sequence shown here is derived from an EMBL/GenBank/DDBJ whole genome shotgun (WGS) entry which is preliminary data.</text>
</comment>
<evidence type="ECO:0000313" key="3">
    <source>
        <dbReference type="Proteomes" id="UP001431963"/>
    </source>
</evidence>
<dbReference type="Proteomes" id="UP001431963">
    <property type="component" value="Unassembled WGS sequence"/>
</dbReference>
<keyword evidence="1" id="KW-0732">Signal</keyword>
<proteinExistence type="predicted"/>
<reference evidence="2" key="1">
    <citation type="submission" date="2024-02" db="EMBL/GenBank/DDBJ databases">
        <title>Genome sequences of strain Gemmobacter sp. JM10B15.</title>
        <authorList>
            <person name="Zhang M."/>
        </authorList>
    </citation>
    <scope>NUCLEOTIDE SEQUENCE</scope>
    <source>
        <strain evidence="2">JM10B15</strain>
    </source>
</reference>
<keyword evidence="3" id="KW-1185">Reference proteome</keyword>
<accession>A0ABU8BX89</accession>
<evidence type="ECO:0000256" key="1">
    <source>
        <dbReference type="SAM" id="SignalP"/>
    </source>
</evidence>
<dbReference type="EMBL" id="JBALHR010000007">
    <property type="protein sequence ID" value="MEH7828907.1"/>
    <property type="molecule type" value="Genomic_DNA"/>
</dbReference>
<protein>
    <submittedName>
        <fullName evidence="2">Uncharacterized protein</fullName>
    </submittedName>
</protein>